<protein>
    <recommendedName>
        <fullName evidence="3">DUF3592 domain-containing protein</fullName>
    </recommendedName>
</protein>
<keyword evidence="2" id="KW-0472">Membrane</keyword>
<keyword evidence="2" id="KW-1133">Transmembrane helix</keyword>
<evidence type="ECO:0000259" key="3">
    <source>
        <dbReference type="Pfam" id="PF12158"/>
    </source>
</evidence>
<feature type="compositionally biased region" description="Low complexity" evidence="1">
    <location>
        <begin position="258"/>
        <end position="268"/>
    </location>
</feature>
<sequence>MNPPSGKQPANNKKKTPGCFGWGWCAFSSIFVLAGLWMTFQELRLWTYEEVPCQVQKFEILDEASNDEPFSARVQFTYQHNGQQYTGNRLTANEGRHEDYEHYVELEQEVRARGTCFLNPDQPSESILQRSRGAVWGGIAFTLFGSFFVAIGVFIIKASKDESKALSAKGSSKEFKHRGTIAAAFFGIFALAGVGVFFGSTLPMARKALSLRSWEPTPATVIWSRVRSHDSDDGTTYSPDIFYRYRYQDQEHRSNTFSLSSGSSSGRSSKQKIVDQYPRGKEFTCYVNPKKPWQAVGQPKLGWSVLIMLLPLPFLAVGFGGVWWSLKKSRELKSPALPERKGHLPARSQPGKGNQKLKSSNRSMNFFGHLIFALFWCGIVSVFVVVAWGKWASGHPEWFLNIFLIPFILVGLIALLSLPYSFLAIFSPRFDLSVKDEDLRPGIATKFRWKQTGGSGQLTEMTITLVGQEEATYQRGTDRSTATSIFYQKDLFTTTSLPSMLQSECDLIFPHDALPTLKGEHNRIRWYIRMHAAVKSRPDVRERIDLILNPLTESDFR</sequence>
<feature type="domain" description="DUF3592" evidence="3">
    <location>
        <begin position="217"/>
        <end position="296"/>
    </location>
</feature>
<feature type="region of interest" description="Disordered" evidence="1">
    <location>
        <begin position="338"/>
        <end position="357"/>
    </location>
</feature>
<evidence type="ECO:0000256" key="2">
    <source>
        <dbReference type="SAM" id="Phobius"/>
    </source>
</evidence>
<accession>A0A918TT96</accession>
<name>A0A918TT96_9BACT</name>
<dbReference type="RefSeq" id="WP_189570098.1">
    <property type="nucleotide sequence ID" value="NZ_BMXI01000009.1"/>
</dbReference>
<gene>
    <name evidence="4" type="ORF">GCM10007100_22880</name>
</gene>
<feature type="region of interest" description="Disordered" evidence="1">
    <location>
        <begin position="254"/>
        <end position="273"/>
    </location>
</feature>
<feature type="transmembrane region" description="Helical" evidence="2">
    <location>
        <begin position="400"/>
        <end position="426"/>
    </location>
</feature>
<evidence type="ECO:0000313" key="4">
    <source>
        <dbReference type="EMBL" id="GHC55633.1"/>
    </source>
</evidence>
<feature type="transmembrane region" description="Helical" evidence="2">
    <location>
        <begin position="366"/>
        <end position="388"/>
    </location>
</feature>
<dbReference type="EMBL" id="BMXI01000009">
    <property type="protein sequence ID" value="GHC55633.1"/>
    <property type="molecule type" value="Genomic_DNA"/>
</dbReference>
<dbReference type="InterPro" id="IPR021994">
    <property type="entry name" value="DUF3592"/>
</dbReference>
<feature type="transmembrane region" description="Helical" evidence="2">
    <location>
        <begin position="21"/>
        <end position="40"/>
    </location>
</feature>
<evidence type="ECO:0000256" key="1">
    <source>
        <dbReference type="SAM" id="MobiDB-lite"/>
    </source>
</evidence>
<feature type="transmembrane region" description="Helical" evidence="2">
    <location>
        <begin position="134"/>
        <end position="158"/>
    </location>
</feature>
<evidence type="ECO:0000313" key="5">
    <source>
        <dbReference type="Proteomes" id="UP000644507"/>
    </source>
</evidence>
<feature type="transmembrane region" description="Helical" evidence="2">
    <location>
        <begin position="301"/>
        <end position="324"/>
    </location>
</feature>
<comment type="caution">
    <text evidence="4">The sequence shown here is derived from an EMBL/GenBank/DDBJ whole genome shotgun (WGS) entry which is preliminary data.</text>
</comment>
<reference evidence="4" key="2">
    <citation type="submission" date="2020-09" db="EMBL/GenBank/DDBJ databases">
        <authorList>
            <person name="Sun Q."/>
            <person name="Kim S."/>
        </authorList>
    </citation>
    <scope>NUCLEOTIDE SEQUENCE</scope>
    <source>
        <strain evidence="4">KCTC 12988</strain>
    </source>
</reference>
<reference evidence="4" key="1">
    <citation type="journal article" date="2014" name="Int. J. Syst. Evol. Microbiol.">
        <title>Complete genome sequence of Corynebacterium casei LMG S-19264T (=DSM 44701T), isolated from a smear-ripened cheese.</title>
        <authorList>
            <consortium name="US DOE Joint Genome Institute (JGI-PGF)"/>
            <person name="Walter F."/>
            <person name="Albersmeier A."/>
            <person name="Kalinowski J."/>
            <person name="Ruckert C."/>
        </authorList>
    </citation>
    <scope>NUCLEOTIDE SEQUENCE</scope>
    <source>
        <strain evidence="4">KCTC 12988</strain>
    </source>
</reference>
<organism evidence="4 5">
    <name type="scientific">Roseibacillus persicicus</name>
    <dbReference type="NCBI Taxonomy" id="454148"/>
    <lineage>
        <taxon>Bacteria</taxon>
        <taxon>Pseudomonadati</taxon>
        <taxon>Verrucomicrobiota</taxon>
        <taxon>Verrucomicrobiia</taxon>
        <taxon>Verrucomicrobiales</taxon>
        <taxon>Verrucomicrobiaceae</taxon>
        <taxon>Roseibacillus</taxon>
    </lineage>
</organism>
<dbReference type="Pfam" id="PF12158">
    <property type="entry name" value="DUF3592"/>
    <property type="match status" value="1"/>
</dbReference>
<dbReference type="Proteomes" id="UP000644507">
    <property type="component" value="Unassembled WGS sequence"/>
</dbReference>
<keyword evidence="2" id="KW-0812">Transmembrane</keyword>
<feature type="transmembrane region" description="Helical" evidence="2">
    <location>
        <begin position="179"/>
        <end position="202"/>
    </location>
</feature>
<proteinExistence type="predicted"/>
<keyword evidence="5" id="KW-1185">Reference proteome</keyword>
<dbReference type="AlphaFoldDB" id="A0A918TT96"/>